<dbReference type="PANTHER" id="PTHR20858:SF17">
    <property type="entry name" value="HYDROXYMETHYLPYRIMIDINE_PHOSPHOMETHYLPYRIMIDINE KINASE THI20-RELATED"/>
    <property type="match status" value="1"/>
</dbReference>
<gene>
    <name evidence="4" type="ORF">PEB0149_006200</name>
</gene>
<evidence type="ECO:0000259" key="3">
    <source>
        <dbReference type="Pfam" id="PF08543"/>
    </source>
</evidence>
<protein>
    <recommendedName>
        <fullName evidence="2">hydroxymethylpyrimidine kinase</fullName>
        <ecNumber evidence="2">2.7.1.49</ecNumber>
    </recommendedName>
</protein>
<dbReference type="EC" id="2.7.1.49" evidence="2"/>
<keyword evidence="4" id="KW-0808">Transferase</keyword>
<dbReference type="Pfam" id="PF08543">
    <property type="entry name" value="Phos_pyr_kin"/>
    <property type="match status" value="1"/>
</dbReference>
<organism evidence="4 5">
    <name type="scientific">Bartonella apis</name>
    <dbReference type="NCBI Taxonomy" id="1686310"/>
    <lineage>
        <taxon>Bacteria</taxon>
        <taxon>Pseudomonadati</taxon>
        <taxon>Pseudomonadota</taxon>
        <taxon>Alphaproteobacteria</taxon>
        <taxon>Hyphomicrobiales</taxon>
        <taxon>Bartonellaceae</taxon>
        <taxon>Bartonella</taxon>
    </lineage>
</organism>
<dbReference type="UniPathway" id="UPA00060">
    <property type="reaction ID" value="UER00138"/>
</dbReference>
<dbReference type="Proteomes" id="UP000187344">
    <property type="component" value="Unassembled WGS sequence"/>
</dbReference>
<evidence type="ECO:0000313" key="4">
    <source>
        <dbReference type="EMBL" id="OLY43196.1"/>
    </source>
</evidence>
<sequence length="254" mass="26757">MALMPKILIVAGTDPTGGAGIVRDIETASHFSVKTGLAVTSVNVQDDHHVETKLPMNGDIISGQMLAALRSDKILAIKVGMTGSPEIVAAICSVLDNFSDIPVILDPVIRASSGGVLADDRTVTAIKEKLLKYCYLVTPNLPELAALTGENLSENHSQTIEQAKKLLASGSKYVLAKGGHETGDIAIDSLVSSSRTTNFSNSRVNATMRGTGCTLSTAIACEIAKGNSLEDAVKHAKNHVYQLLLERVASFSKS</sequence>
<dbReference type="GO" id="GO:0009229">
    <property type="term" value="P:thiamine diphosphate biosynthetic process"/>
    <property type="evidence" value="ECO:0007669"/>
    <property type="project" value="UniProtKB-UniPathway"/>
</dbReference>
<dbReference type="SUPFAM" id="SSF53613">
    <property type="entry name" value="Ribokinase-like"/>
    <property type="match status" value="1"/>
</dbReference>
<evidence type="ECO:0000313" key="5">
    <source>
        <dbReference type="Proteomes" id="UP000187344"/>
    </source>
</evidence>
<dbReference type="AlphaFoldDB" id="A0A1R0F8B3"/>
<comment type="caution">
    <text evidence="4">The sequence shown here is derived from an EMBL/GenBank/DDBJ whole genome shotgun (WGS) entry which is preliminary data.</text>
</comment>
<comment type="pathway">
    <text evidence="1">Cofactor biosynthesis; thiamine diphosphate biosynthesis.</text>
</comment>
<dbReference type="InterPro" id="IPR004399">
    <property type="entry name" value="HMP/HMP-P_kinase_dom"/>
</dbReference>
<dbReference type="GO" id="GO:0009228">
    <property type="term" value="P:thiamine biosynthetic process"/>
    <property type="evidence" value="ECO:0007669"/>
    <property type="project" value="InterPro"/>
</dbReference>
<dbReference type="EMBL" id="LXYT01000002">
    <property type="protein sequence ID" value="OLY43196.1"/>
    <property type="molecule type" value="Genomic_DNA"/>
</dbReference>
<feature type="domain" description="Pyridoxamine kinase/Phosphomethylpyrimidine kinase" evidence="3">
    <location>
        <begin position="14"/>
        <end position="245"/>
    </location>
</feature>
<proteinExistence type="predicted"/>
<dbReference type="Gene3D" id="3.40.1190.20">
    <property type="match status" value="1"/>
</dbReference>
<keyword evidence="5" id="KW-1185">Reference proteome</keyword>
<dbReference type="OrthoDB" id="9810880at2"/>
<reference evidence="4 5" key="1">
    <citation type="submission" date="2016-12" db="EMBL/GenBank/DDBJ databases">
        <title>Comparative genomics of Bartonella apis.</title>
        <authorList>
            <person name="Engel P."/>
        </authorList>
    </citation>
    <scope>NUCLEOTIDE SEQUENCE [LARGE SCALE GENOMIC DNA]</scope>
    <source>
        <strain evidence="4 5">PEB0149</strain>
    </source>
</reference>
<dbReference type="PANTHER" id="PTHR20858">
    <property type="entry name" value="PHOSPHOMETHYLPYRIMIDINE KINASE"/>
    <property type="match status" value="1"/>
</dbReference>
<dbReference type="InterPro" id="IPR013749">
    <property type="entry name" value="PM/HMP-P_kinase-1"/>
</dbReference>
<dbReference type="GO" id="GO:0008972">
    <property type="term" value="F:phosphomethylpyrimidine kinase activity"/>
    <property type="evidence" value="ECO:0007669"/>
    <property type="project" value="InterPro"/>
</dbReference>
<evidence type="ECO:0000256" key="1">
    <source>
        <dbReference type="ARBA" id="ARBA00004948"/>
    </source>
</evidence>
<evidence type="ECO:0000256" key="2">
    <source>
        <dbReference type="ARBA" id="ARBA00012135"/>
    </source>
</evidence>
<name>A0A1R0F8B3_9HYPH</name>
<keyword evidence="4" id="KW-0418">Kinase</keyword>
<accession>A0A1R0F8B3</accession>
<dbReference type="GO" id="GO:0005829">
    <property type="term" value="C:cytosol"/>
    <property type="evidence" value="ECO:0007669"/>
    <property type="project" value="TreeGrafter"/>
</dbReference>
<dbReference type="GO" id="GO:0008902">
    <property type="term" value="F:hydroxymethylpyrimidine kinase activity"/>
    <property type="evidence" value="ECO:0007669"/>
    <property type="project" value="UniProtKB-EC"/>
</dbReference>
<dbReference type="CDD" id="cd01169">
    <property type="entry name" value="HMPP_kinase"/>
    <property type="match status" value="1"/>
</dbReference>
<dbReference type="InterPro" id="IPR029056">
    <property type="entry name" value="Ribokinase-like"/>
</dbReference>